<organism evidence="3 4">
    <name type="scientific">Saponaria officinalis</name>
    <name type="common">Common soapwort</name>
    <name type="synonym">Lychnis saponaria</name>
    <dbReference type="NCBI Taxonomy" id="3572"/>
    <lineage>
        <taxon>Eukaryota</taxon>
        <taxon>Viridiplantae</taxon>
        <taxon>Streptophyta</taxon>
        <taxon>Embryophyta</taxon>
        <taxon>Tracheophyta</taxon>
        <taxon>Spermatophyta</taxon>
        <taxon>Magnoliopsida</taxon>
        <taxon>eudicotyledons</taxon>
        <taxon>Gunneridae</taxon>
        <taxon>Pentapetalae</taxon>
        <taxon>Caryophyllales</taxon>
        <taxon>Caryophyllaceae</taxon>
        <taxon>Caryophylleae</taxon>
        <taxon>Saponaria</taxon>
    </lineage>
</organism>
<feature type="region of interest" description="Disordered" evidence="1">
    <location>
        <begin position="526"/>
        <end position="551"/>
    </location>
</feature>
<dbReference type="InterPro" id="IPR055274">
    <property type="entry name" value="SWO1"/>
</dbReference>
<feature type="compositionally biased region" description="Polar residues" evidence="1">
    <location>
        <begin position="853"/>
        <end position="867"/>
    </location>
</feature>
<feature type="compositionally biased region" description="Polar residues" evidence="1">
    <location>
        <begin position="1027"/>
        <end position="1044"/>
    </location>
</feature>
<dbReference type="CDD" id="cd20403">
    <property type="entry name" value="Tudor_Agenet_FMRP-like_rpt2"/>
    <property type="match status" value="1"/>
</dbReference>
<feature type="region of interest" description="Disordered" evidence="1">
    <location>
        <begin position="710"/>
        <end position="912"/>
    </location>
</feature>
<feature type="region of interest" description="Disordered" evidence="1">
    <location>
        <begin position="2018"/>
        <end position="2046"/>
    </location>
</feature>
<feature type="compositionally biased region" description="Polar residues" evidence="1">
    <location>
        <begin position="1989"/>
        <end position="1998"/>
    </location>
</feature>
<dbReference type="Proteomes" id="UP001443914">
    <property type="component" value="Unassembled WGS sequence"/>
</dbReference>
<dbReference type="InterPro" id="IPR014002">
    <property type="entry name" value="Agenet_dom_plant"/>
</dbReference>
<accession>A0AAW1KDY1</accession>
<feature type="compositionally biased region" description="Polar residues" evidence="1">
    <location>
        <begin position="936"/>
        <end position="973"/>
    </location>
</feature>
<evidence type="ECO:0000313" key="3">
    <source>
        <dbReference type="EMBL" id="KAK9716363.1"/>
    </source>
</evidence>
<dbReference type="EMBL" id="JBDFQZ010000006">
    <property type="protein sequence ID" value="KAK9716363.1"/>
    <property type="molecule type" value="Genomic_DNA"/>
</dbReference>
<feature type="compositionally biased region" description="Polar residues" evidence="1">
    <location>
        <begin position="387"/>
        <end position="398"/>
    </location>
</feature>
<feature type="region of interest" description="Disordered" evidence="1">
    <location>
        <begin position="2062"/>
        <end position="2081"/>
    </location>
</feature>
<feature type="region of interest" description="Disordered" evidence="1">
    <location>
        <begin position="924"/>
        <end position="973"/>
    </location>
</feature>
<comment type="caution">
    <text evidence="3">The sequence shown here is derived from an EMBL/GenBank/DDBJ whole genome shotgun (WGS) entry which is preliminary data.</text>
</comment>
<evidence type="ECO:0000256" key="1">
    <source>
        <dbReference type="SAM" id="MobiDB-lite"/>
    </source>
</evidence>
<feature type="compositionally biased region" description="Basic and acidic residues" evidence="1">
    <location>
        <begin position="762"/>
        <end position="794"/>
    </location>
</feature>
<dbReference type="SMART" id="SM00743">
    <property type="entry name" value="Agenet"/>
    <property type="match status" value="2"/>
</dbReference>
<feature type="compositionally biased region" description="Polar residues" evidence="1">
    <location>
        <begin position="431"/>
        <end position="442"/>
    </location>
</feature>
<feature type="region of interest" description="Disordered" evidence="1">
    <location>
        <begin position="2087"/>
        <end position="2118"/>
    </location>
</feature>
<dbReference type="PANTHER" id="PTHR48429">
    <property type="entry name" value="AGENET DOMAIN-CONTAINING PROTEIN"/>
    <property type="match status" value="1"/>
</dbReference>
<reference evidence="3" key="1">
    <citation type="submission" date="2024-03" db="EMBL/GenBank/DDBJ databases">
        <title>WGS assembly of Saponaria officinalis var. Norfolk2.</title>
        <authorList>
            <person name="Jenkins J."/>
            <person name="Shu S."/>
            <person name="Grimwood J."/>
            <person name="Barry K."/>
            <person name="Goodstein D."/>
            <person name="Schmutz J."/>
            <person name="Leebens-Mack J."/>
            <person name="Osbourn A."/>
        </authorList>
    </citation>
    <scope>NUCLEOTIDE SEQUENCE [LARGE SCALE GENOMIC DNA]</scope>
    <source>
        <strain evidence="3">JIC</strain>
    </source>
</reference>
<feature type="region of interest" description="Disordered" evidence="1">
    <location>
        <begin position="378"/>
        <end position="442"/>
    </location>
</feature>
<feature type="compositionally biased region" description="Polar residues" evidence="1">
    <location>
        <begin position="795"/>
        <end position="805"/>
    </location>
</feature>
<feature type="compositionally biased region" description="Polar residues" evidence="1">
    <location>
        <begin position="1235"/>
        <end position="1246"/>
    </location>
</feature>
<feature type="compositionally biased region" description="Basic and acidic residues" evidence="1">
    <location>
        <begin position="1935"/>
        <end position="1946"/>
    </location>
</feature>
<feature type="compositionally biased region" description="Basic and acidic residues" evidence="1">
    <location>
        <begin position="716"/>
        <end position="730"/>
    </location>
</feature>
<feature type="region of interest" description="Disordered" evidence="1">
    <location>
        <begin position="1853"/>
        <end position="2004"/>
    </location>
</feature>
<dbReference type="InterPro" id="IPR008395">
    <property type="entry name" value="Agenet-like_dom"/>
</dbReference>
<feature type="compositionally biased region" description="Low complexity" evidence="1">
    <location>
        <begin position="1063"/>
        <end position="1076"/>
    </location>
</feature>
<feature type="region of interest" description="Disordered" evidence="1">
    <location>
        <begin position="1182"/>
        <end position="1248"/>
    </location>
</feature>
<name>A0AAW1KDY1_SAPOF</name>
<feature type="domain" description="Agenet" evidence="2">
    <location>
        <begin position="1722"/>
        <end position="1780"/>
    </location>
</feature>
<proteinExistence type="predicted"/>
<feature type="compositionally biased region" description="Polar residues" evidence="1">
    <location>
        <begin position="888"/>
        <end position="900"/>
    </location>
</feature>
<gene>
    <name evidence="3" type="ORF">RND81_06G228100</name>
</gene>
<feature type="compositionally biased region" description="Polar residues" evidence="1">
    <location>
        <begin position="743"/>
        <end position="758"/>
    </location>
</feature>
<dbReference type="Pfam" id="PF05641">
    <property type="entry name" value="Agenet"/>
    <property type="match status" value="1"/>
</dbReference>
<keyword evidence="4" id="KW-1185">Reference proteome</keyword>
<evidence type="ECO:0000259" key="2">
    <source>
        <dbReference type="SMART" id="SM00743"/>
    </source>
</evidence>
<feature type="domain" description="Agenet" evidence="2">
    <location>
        <begin position="1631"/>
        <end position="1695"/>
    </location>
</feature>
<dbReference type="PANTHER" id="PTHR48429:SF1">
    <property type="entry name" value="AGENET DOMAIN-CONTAINING PROTEIN"/>
    <property type="match status" value="1"/>
</dbReference>
<feature type="region of interest" description="Disordered" evidence="1">
    <location>
        <begin position="615"/>
        <end position="654"/>
    </location>
</feature>
<feature type="compositionally biased region" description="Basic and acidic residues" evidence="1">
    <location>
        <begin position="1969"/>
        <end position="1988"/>
    </location>
</feature>
<evidence type="ECO:0000313" key="4">
    <source>
        <dbReference type="Proteomes" id="UP001443914"/>
    </source>
</evidence>
<sequence length="2118" mass="227138">MKKVDDNFFFCTTSGLLIYHDIVFLGCCCARNIPMDYDDDDISRQNLQLASESRSRSSSVLRPYDFPKFDFDDNLQGHLRFDSLVETEVFLGIQSQEDNQWIEEYSRVSNGMEINSTPADSCSISRRDNVWSEATSSESVEMLLKSVGQEETIPAASIVDGTNVCDDQGASARHVESDTDLDMRNTGTTGPHVEVHKYSSENKCSDKQLPLAEVSCEHPQNLTLDSVCAGSGMSGNNELDTKPTDEYLQEPKTFDCSQVGKLSTSEASLQIDANVSPVSSHESTQVKYVSTEAGFEDIMNMEGKTGKHSIDISTIGGTCGADAVKASLDCSKANDFRSISSKKECELTFPEGVEKNVSGTSIQIDDCDVKALATSNDKRMPLGGCQDGSSTDGTNPHSTELGFAEHCTSPDQKKDSSTQLIPGQDYPMSEDVQTSQSQSTNLSETPVLMGEDSKVLIARADWIDNTDTGKSKNIDLLSSDAENHQTGKVEGCVNDSPVTQNVPDAGLAGNVADDSRHVIEENLAHEQAERSTTGEAICESSEQNEKLPVCPGNIEPENVETLSTHLGAQSVGDEMVKGNESLDDLQNQISGGIKLESDVMVTVADRLDNGLGKSSVIGFPKPDSTPEDDGLTKDTDAQYRSGGNGASEGEAVSDYTQIPLLDTSLQSVKKCNEMNSSKPSSTEANNSLGLVDPNVNIDCEKANSKTTCDVAVGGGDNHEATMMKPGENRDSTPVAVVDKASCGSPTIISSSEPSQMESNEQEETRSSEVTENDVKDSQHPSEDINGKDSSKDDNSFTFKVNATPDTSREPGKSWPPFNDTDKCNSPNVGKESMPSRKGKSERLPSPKTVRPIGQTTDALPLQGTSKGTYERKGRRASGKGATKESSKKGSQAKGTSQENSAGIVDRGLNNSLTTSSSPYVQFGHMQSYGSADDSSKLSPTGSLPTSNLPDLNASALNKSTSTSPTSRQPFTDSQQVQLRAQIFVYGSLIQGTAPDEACMISAFGPSDAGRITWDPVWRTAIERVRTQKSSSCNAATPLHSQSGARASDLAVQHSAHQSKAQGTPVSKVSSKGTSTTMASPMIPLSSPLWSISTPLRGDNVPSSTMHKGPTSDFQQAVPPLHSFHTPPIRSFHGHTSWPSQSCFPGPWLASPQSATFSSSVRFQPVTMTETVKLTPVKDNSSPIASGVKHMTSTPAVHSVGPSPLYGMSQLRDTKAPPSELHSSDLKPRKRKKTPASDNAQSASASEPHTLPLVIHSVDALQSSPVAPAPVLPSDVALGLCVADNPTVYSTVPSKMFETESTRTVACSEETVANVVEAKTQAENAAVLAANAVTHCEDLWGKLAKQKESGLPSETETKLISAAAAIAAAASVAKAAAAAAKVAFNVALQAKLLADDAFLSGKPGAVVQSSAPSSIDAHNIGKATPASILKGEKSCTESNSILVAAKEAAKRKIEAASAASKQAENLDAIVKAAELAASAVSQAGKIVAMGEPLRLVDLIEAGPDGYWKLPPAPTEFSCRSKDENKEQSAAVDLKEITDIHVKSSEVDLVAKGGSRKRSHDKMRQRGRFKDSVDARMSFTDGIMGSVDTSETKSMFGGDGQKSTAVTSEPEIAPRTSSMQNEHDISVGTILDDSIKEGSPVEVLRCGGSLKSAWYSACVVKLEERKAYVCYSDLSSEEGSGNLCEWVHLEGEGEKAPVIRAAHPLNSLQYQGTRKRRRAALVDYAWGVGDKVDVWIDDCWWEGVVTEKNEKDDTTLKVHFPGQGETSVVRAWNLRTSRSWIDGKWVECNSWKAHHSSDQSDTPQEKRQRMGSPVIAIEGKDELNNEEKLAVGNPAESKNLPLLASERTFNIGKNTKVDNKGVARRPLRSGQQKEGSRVIFGVPKPTGKTQKFMEVSKHFPASKGDKNKESSGQVKSAKYLMPQATGSQGWKLPTRNFSREKRPVEPKPRIPSTRKSHRTLPQRDNIGSRSGDVDSKTDHGSDVENSDGHDANSSLNSTDHGLSVTDETAEAPLSSLLSHSFNAGSKKAPLSNTRSGRLNRGKIAPSGGKLNKIEEDRVYTADTGKSVNEAAEPRRSNRRFQPTHRLLEGLQSSMVIPKMPPLTHDKGQRNPSRNVFARGK</sequence>
<feature type="region of interest" description="Disordered" evidence="1">
    <location>
        <begin position="1026"/>
        <end position="1081"/>
    </location>
</feature>
<protein>
    <recommendedName>
        <fullName evidence="2">Agenet domain-containing protein</fullName>
    </recommendedName>
</protein>